<dbReference type="KEGG" id="scy:SCATT_37010"/>
<organism evidence="3 4">
    <name type="scientific">Streptantibioticus cattleyicolor (strain ATCC 35852 / DSM 46488 / JCM 4925 / NBRC 14057 / NRRL 8057)</name>
    <name type="common">Streptomyces cattleya</name>
    <dbReference type="NCBI Taxonomy" id="1003195"/>
    <lineage>
        <taxon>Bacteria</taxon>
        <taxon>Bacillati</taxon>
        <taxon>Actinomycetota</taxon>
        <taxon>Actinomycetes</taxon>
        <taxon>Kitasatosporales</taxon>
        <taxon>Streptomycetaceae</taxon>
        <taxon>Streptantibioticus</taxon>
    </lineage>
</organism>
<keyword evidence="4" id="KW-1185">Reference proteome</keyword>
<evidence type="ECO:0000256" key="2">
    <source>
        <dbReference type="SAM" id="Phobius"/>
    </source>
</evidence>
<sequence>MARWQPLPEELAPELRRLTLHLRRLTDRTGLSLAALGATTAYDPAQWDRYLNAADLVPRQAVHALVALAGADPDRVSALWEAAAWQALTGARPRTADQPRTVRRARSAAPAVVTATARRVPAPRTPADGAPRTAGRPGKAPSAASRAPGGPPAACGRGGGVVFGHREAWWVRAGGGTAGGADLTTALRAERRARHRRALLAALVAIAVLGLGLASGLALLRGGAAKTPPVRCRPAARCDGTAAPSPTSTAVSRRSPGRR</sequence>
<dbReference type="STRING" id="1003195.SCATT_37010"/>
<feature type="compositionally biased region" description="Low complexity" evidence="1">
    <location>
        <begin position="107"/>
        <end position="127"/>
    </location>
</feature>
<gene>
    <name evidence="3" type="ordered locus">SCATT_37010</name>
</gene>
<evidence type="ECO:0000313" key="3">
    <source>
        <dbReference type="EMBL" id="AEW96072.1"/>
    </source>
</evidence>
<dbReference type="Pfam" id="PF13560">
    <property type="entry name" value="HTH_31"/>
    <property type="match status" value="1"/>
</dbReference>
<proteinExistence type="predicted"/>
<accession>G8X081</accession>
<accession>F8K088</accession>
<name>F8K088_STREN</name>
<dbReference type="OrthoDB" id="9815541at2"/>
<dbReference type="HOGENOM" id="CLU_1073300_0_0_11"/>
<feature type="compositionally biased region" description="Low complexity" evidence="1">
    <location>
        <begin position="136"/>
        <end position="153"/>
    </location>
</feature>
<feature type="region of interest" description="Disordered" evidence="1">
    <location>
        <begin position="91"/>
        <end position="153"/>
    </location>
</feature>
<evidence type="ECO:0008006" key="5">
    <source>
        <dbReference type="Google" id="ProtNLM"/>
    </source>
</evidence>
<dbReference type="KEGG" id="sct:SCAT_3712"/>
<keyword evidence="2" id="KW-1133">Transmembrane helix</keyword>
<dbReference type="RefSeq" id="WP_014144432.1">
    <property type="nucleotide sequence ID" value="NC_016111.1"/>
</dbReference>
<dbReference type="Proteomes" id="UP000007842">
    <property type="component" value="Chromosome"/>
</dbReference>
<feature type="transmembrane region" description="Helical" evidence="2">
    <location>
        <begin position="198"/>
        <end position="220"/>
    </location>
</feature>
<dbReference type="AlphaFoldDB" id="F8K088"/>
<feature type="region of interest" description="Disordered" evidence="1">
    <location>
        <begin position="224"/>
        <end position="259"/>
    </location>
</feature>
<evidence type="ECO:0000256" key="1">
    <source>
        <dbReference type="SAM" id="MobiDB-lite"/>
    </source>
</evidence>
<evidence type="ECO:0000313" key="4">
    <source>
        <dbReference type="Proteomes" id="UP000007842"/>
    </source>
</evidence>
<dbReference type="EMBL" id="CP003219">
    <property type="protein sequence ID" value="AEW96072.1"/>
    <property type="molecule type" value="Genomic_DNA"/>
</dbReference>
<dbReference type="PATRIC" id="fig|1003195.11.peg.5173"/>
<protein>
    <recommendedName>
        <fullName evidence="5">Helix-turn-helix domain-containing protein</fullName>
    </recommendedName>
</protein>
<keyword evidence="2" id="KW-0812">Transmembrane</keyword>
<keyword evidence="2" id="KW-0472">Membrane</keyword>
<reference evidence="4" key="1">
    <citation type="submission" date="2011-12" db="EMBL/GenBank/DDBJ databases">
        <title>Complete genome sequence of Streptomyces cattleya strain DSM 46488.</title>
        <authorList>
            <person name="Ou H.-Y."/>
            <person name="Li P."/>
            <person name="Zhao C."/>
            <person name="O'Hagan D."/>
            <person name="Deng Z."/>
        </authorList>
    </citation>
    <scope>NUCLEOTIDE SEQUENCE [LARGE SCALE GENOMIC DNA]</scope>
    <source>
        <strain evidence="4">ATCC 35852 / DSM 46488 / JCM 4925 / NBRC 14057 / NRRL 8057</strain>
    </source>
</reference>